<protein>
    <submittedName>
        <fullName evidence="10">Outer membrane protein</fullName>
    </submittedName>
</protein>
<dbReference type="AlphaFoldDB" id="A0A918PI97"/>
<evidence type="ECO:0000313" key="10">
    <source>
        <dbReference type="EMBL" id="GGZ09831.1"/>
    </source>
</evidence>
<evidence type="ECO:0000256" key="1">
    <source>
        <dbReference type="ARBA" id="ARBA00004370"/>
    </source>
</evidence>
<evidence type="ECO:0000256" key="3">
    <source>
        <dbReference type="ARBA" id="ARBA00022452"/>
    </source>
</evidence>
<accession>A0A918PI97</accession>
<keyword evidence="3 9" id="KW-1134">Transmembrane beta strand</keyword>
<evidence type="ECO:0000256" key="8">
    <source>
        <dbReference type="ARBA" id="ARBA00023288"/>
    </source>
</evidence>
<comment type="caution">
    <text evidence="10">The sequence shown here is derived from an EMBL/GenBank/DDBJ whole genome shotgun (WGS) entry which is preliminary data.</text>
</comment>
<dbReference type="Pfam" id="PF02321">
    <property type="entry name" value="OEP"/>
    <property type="match status" value="2"/>
</dbReference>
<comment type="subcellular location">
    <subcellularLocation>
        <location evidence="9">Cell membrane</location>
        <topology evidence="9">Lipid-anchor</topology>
    </subcellularLocation>
    <subcellularLocation>
        <location evidence="1">Membrane</location>
    </subcellularLocation>
</comment>
<comment type="similarity">
    <text evidence="2 9">Belongs to the outer membrane factor (OMF) (TC 1.B.17) family.</text>
</comment>
<sequence>MKSKIRVARSALGAAVCCAALAACAAPDLGPRPQTRAPSSQQSALSLANRTTVGAPAWPADTWWRSFGDPQLDTLVAEALANSPDVARAEARIRQARGAALIAGAQTLPSIGVDGSAGFTKQSYNTGAPSAFIPHGWISTGSLALTGDFDLDLWGRNRKTLAAATSEETAAQVDARQARVMLSTNVVSTYFDLARLAARGEVLRNELAARGQLARLATARVRQGLDNNTSQLQAEALEAQARNALAANDAQLLVTRHALAALLGAGPDRGLSITPAPIARFEATPVPADAGIALAGRRPDIVAARLRVEAAGSRIDAAKAAFLPDISLSGLIGLDALHIADMFKSGSTYGNAGAAISLPIFQGGRLTGQFTQARGAYDLAVADYDATVIGALQDVADALSNRDAAALRERDAELAAQRYEAASDLALKRYNAGLSTYIDALQAQTGALDARTAAVDARFVTLAYDIALRRALGGGYAENSNEGVN</sequence>
<name>A0A918PI97_9SPHN</name>
<keyword evidence="4 9" id="KW-0812">Transmembrane</keyword>
<keyword evidence="11" id="KW-1185">Reference proteome</keyword>
<dbReference type="GO" id="GO:0015562">
    <property type="term" value="F:efflux transmembrane transporter activity"/>
    <property type="evidence" value="ECO:0007669"/>
    <property type="project" value="InterPro"/>
</dbReference>
<evidence type="ECO:0000256" key="5">
    <source>
        <dbReference type="ARBA" id="ARBA00022729"/>
    </source>
</evidence>
<feature type="chain" id="PRO_5038171179" evidence="9">
    <location>
        <begin position="26"/>
        <end position="485"/>
    </location>
</feature>
<dbReference type="NCBIfam" id="TIGR01845">
    <property type="entry name" value="outer_NodT"/>
    <property type="match status" value="1"/>
</dbReference>
<keyword evidence="6 9" id="KW-0472">Membrane</keyword>
<dbReference type="PANTHER" id="PTHR30203:SF20">
    <property type="entry name" value="MULTIDRUG RESISTANCE OUTER MEMBRANE PROTEIN MDTP-RELATED"/>
    <property type="match status" value="1"/>
</dbReference>
<dbReference type="SUPFAM" id="SSF56954">
    <property type="entry name" value="Outer membrane efflux proteins (OEP)"/>
    <property type="match status" value="1"/>
</dbReference>
<evidence type="ECO:0000256" key="7">
    <source>
        <dbReference type="ARBA" id="ARBA00023139"/>
    </source>
</evidence>
<keyword evidence="8 9" id="KW-0449">Lipoprotein</keyword>
<feature type="signal peptide" evidence="9">
    <location>
        <begin position="1"/>
        <end position="25"/>
    </location>
</feature>
<evidence type="ECO:0000256" key="9">
    <source>
        <dbReference type="RuleBase" id="RU362097"/>
    </source>
</evidence>
<evidence type="ECO:0000256" key="6">
    <source>
        <dbReference type="ARBA" id="ARBA00023136"/>
    </source>
</evidence>
<evidence type="ECO:0000313" key="11">
    <source>
        <dbReference type="Proteomes" id="UP000648075"/>
    </source>
</evidence>
<gene>
    <name evidence="10" type="ORF">GCM10011614_26060</name>
</gene>
<evidence type="ECO:0000256" key="4">
    <source>
        <dbReference type="ARBA" id="ARBA00022692"/>
    </source>
</evidence>
<keyword evidence="5 9" id="KW-0732">Signal</keyword>
<dbReference type="GO" id="GO:0005886">
    <property type="term" value="C:plasma membrane"/>
    <property type="evidence" value="ECO:0007669"/>
    <property type="project" value="UniProtKB-SubCell"/>
</dbReference>
<organism evidence="10 11">
    <name type="scientific">Novosphingobium colocasiae</name>
    <dbReference type="NCBI Taxonomy" id="1256513"/>
    <lineage>
        <taxon>Bacteria</taxon>
        <taxon>Pseudomonadati</taxon>
        <taxon>Pseudomonadota</taxon>
        <taxon>Alphaproteobacteria</taxon>
        <taxon>Sphingomonadales</taxon>
        <taxon>Sphingomonadaceae</taxon>
        <taxon>Novosphingobium</taxon>
    </lineage>
</organism>
<dbReference type="Gene3D" id="2.20.200.10">
    <property type="entry name" value="Outer membrane efflux proteins (OEP)"/>
    <property type="match status" value="1"/>
</dbReference>
<dbReference type="Proteomes" id="UP000648075">
    <property type="component" value="Unassembled WGS sequence"/>
</dbReference>
<dbReference type="RefSeq" id="WP_229814138.1">
    <property type="nucleotide sequence ID" value="NZ_BMZA01000010.1"/>
</dbReference>
<dbReference type="EMBL" id="BMZA01000010">
    <property type="protein sequence ID" value="GGZ09831.1"/>
    <property type="molecule type" value="Genomic_DNA"/>
</dbReference>
<dbReference type="InterPro" id="IPR010131">
    <property type="entry name" value="MdtP/NodT-like"/>
</dbReference>
<dbReference type="PANTHER" id="PTHR30203">
    <property type="entry name" value="OUTER MEMBRANE CATION EFFLUX PROTEIN"/>
    <property type="match status" value="1"/>
</dbReference>
<keyword evidence="7 9" id="KW-0564">Palmitate</keyword>
<dbReference type="Gene3D" id="1.20.1600.10">
    <property type="entry name" value="Outer membrane efflux proteins (OEP)"/>
    <property type="match status" value="1"/>
</dbReference>
<dbReference type="InterPro" id="IPR003423">
    <property type="entry name" value="OMP_efflux"/>
</dbReference>
<dbReference type="PROSITE" id="PS51257">
    <property type="entry name" value="PROKAR_LIPOPROTEIN"/>
    <property type="match status" value="1"/>
</dbReference>
<reference evidence="10" key="1">
    <citation type="journal article" date="2014" name="Int. J. Syst. Evol. Microbiol.">
        <title>Complete genome sequence of Corynebacterium casei LMG S-19264T (=DSM 44701T), isolated from a smear-ripened cheese.</title>
        <authorList>
            <consortium name="US DOE Joint Genome Institute (JGI-PGF)"/>
            <person name="Walter F."/>
            <person name="Albersmeier A."/>
            <person name="Kalinowski J."/>
            <person name="Ruckert C."/>
        </authorList>
    </citation>
    <scope>NUCLEOTIDE SEQUENCE</scope>
    <source>
        <strain evidence="10">KCTC 32255</strain>
    </source>
</reference>
<reference evidence="10" key="2">
    <citation type="submission" date="2020-09" db="EMBL/GenBank/DDBJ databases">
        <authorList>
            <person name="Sun Q."/>
            <person name="Kim S."/>
        </authorList>
    </citation>
    <scope>NUCLEOTIDE SEQUENCE</scope>
    <source>
        <strain evidence="10">KCTC 32255</strain>
    </source>
</reference>
<proteinExistence type="inferred from homology"/>
<evidence type="ECO:0000256" key="2">
    <source>
        <dbReference type="ARBA" id="ARBA00007613"/>
    </source>
</evidence>